<evidence type="ECO:0000313" key="2">
    <source>
        <dbReference type="Proteomes" id="UP000606974"/>
    </source>
</evidence>
<keyword evidence="2" id="KW-1185">Reference proteome</keyword>
<comment type="caution">
    <text evidence="1">The sequence shown here is derived from an EMBL/GenBank/DDBJ whole genome shotgun (WGS) entry which is preliminary data.</text>
</comment>
<accession>A0A8H7E0W1</accession>
<gene>
    <name evidence="1" type="ORF">GJ744_011719</name>
</gene>
<organism evidence="1 2">
    <name type="scientific">Endocarpon pusillum</name>
    <dbReference type="NCBI Taxonomy" id="364733"/>
    <lineage>
        <taxon>Eukaryota</taxon>
        <taxon>Fungi</taxon>
        <taxon>Dikarya</taxon>
        <taxon>Ascomycota</taxon>
        <taxon>Pezizomycotina</taxon>
        <taxon>Eurotiomycetes</taxon>
        <taxon>Chaetothyriomycetidae</taxon>
        <taxon>Verrucariales</taxon>
        <taxon>Verrucariaceae</taxon>
        <taxon>Endocarpon</taxon>
    </lineage>
</organism>
<dbReference type="EMBL" id="JAACFV010000086">
    <property type="protein sequence ID" value="KAF7506469.1"/>
    <property type="molecule type" value="Genomic_DNA"/>
</dbReference>
<reference evidence="1" key="1">
    <citation type="submission" date="2020-02" db="EMBL/GenBank/DDBJ databases">
        <authorList>
            <person name="Palmer J.M."/>
        </authorList>
    </citation>
    <scope>NUCLEOTIDE SEQUENCE</scope>
    <source>
        <strain evidence="1">EPUS1.4</strain>
        <tissue evidence="1">Thallus</tissue>
    </source>
</reference>
<proteinExistence type="predicted"/>
<sequence>MDVEGGLGVVVVDIVEGRFSTRQGVAKTNAAPDAEPSPGNLDVVNFQGKEQGVLQKVRKFGAAYNSGLEEYQHKHSTWLVQGPSSVTVGHIPHLPN</sequence>
<dbReference type="AlphaFoldDB" id="A0A8H7E0W1"/>
<protein>
    <submittedName>
        <fullName evidence="1">Uncharacterized protein</fullName>
    </submittedName>
</protein>
<dbReference type="Proteomes" id="UP000606974">
    <property type="component" value="Unassembled WGS sequence"/>
</dbReference>
<evidence type="ECO:0000313" key="1">
    <source>
        <dbReference type="EMBL" id="KAF7506469.1"/>
    </source>
</evidence>
<name>A0A8H7E0W1_9EURO</name>